<accession>A0A1E1XNI9</accession>
<reference evidence="1" key="2">
    <citation type="journal article" date="2017" name="Front. Cell. Infect. Microbiol.">
        <title>Analysis of the Salivary Gland Transcriptome of Unfed and Partially Fed Amblyomma sculptum Ticks and Descriptive Proteome of the Saliva.</title>
        <authorList>
            <person name="Esteves E."/>
            <person name="Maruyama S.R."/>
            <person name="Kawahara R."/>
            <person name="Fujita A."/>
            <person name="Martins L.A."/>
            <person name="Righi A.A."/>
            <person name="Costa F.B."/>
            <person name="Palmisano G."/>
            <person name="Labruna M.B."/>
            <person name="Sa-Nunes A."/>
            <person name="Ribeiro J.M.C."/>
            <person name="Fogaca A.C."/>
        </authorList>
    </citation>
    <scope>NUCLEOTIDE SEQUENCE</scope>
</reference>
<feature type="non-terminal residue" evidence="1">
    <location>
        <position position="135"/>
    </location>
</feature>
<sequence length="135" mass="15035">RLASLNARSVISKKTDNEGLFYDLDPHVMLLTETWLHNDVPDSDVVPPSYKIVRRDRPCGGGGVAIIVKTSINLTPLDGIPGHESLFSKVEVIGNTVVYRPPNADILFLEQFCHYAQRFRGVHTKLIIGNLTKLL</sequence>
<proteinExistence type="evidence at transcript level"/>
<name>A0A1E1XNI9_AMBSC</name>
<protein>
    <submittedName>
        <fullName evidence="1">Putative crack-1 sp</fullName>
    </submittedName>
</protein>
<dbReference type="AlphaFoldDB" id="A0A1E1XNI9"/>
<dbReference type="InterPro" id="IPR036691">
    <property type="entry name" value="Endo/exonu/phosph_ase_sf"/>
</dbReference>
<feature type="non-terminal residue" evidence="1">
    <location>
        <position position="1"/>
    </location>
</feature>
<organism evidence="1">
    <name type="scientific">Amblyomma sculptum</name>
    <name type="common">Tick</name>
    <dbReference type="NCBI Taxonomy" id="1581419"/>
    <lineage>
        <taxon>Eukaryota</taxon>
        <taxon>Metazoa</taxon>
        <taxon>Ecdysozoa</taxon>
        <taxon>Arthropoda</taxon>
        <taxon>Chelicerata</taxon>
        <taxon>Arachnida</taxon>
        <taxon>Acari</taxon>
        <taxon>Parasitiformes</taxon>
        <taxon>Ixodida</taxon>
        <taxon>Ixodoidea</taxon>
        <taxon>Ixodidae</taxon>
        <taxon>Amblyomminae</taxon>
        <taxon>Amblyomma</taxon>
    </lineage>
</organism>
<reference evidence="1" key="1">
    <citation type="submission" date="2016-09" db="EMBL/GenBank/DDBJ databases">
        <authorList>
            <person name="Capua I."/>
            <person name="De Benedictis P."/>
            <person name="Joannis T."/>
            <person name="Lombin L.H."/>
            <person name="Cattoli G."/>
        </authorList>
    </citation>
    <scope>NUCLEOTIDE SEQUENCE</scope>
</reference>
<dbReference type="EMBL" id="GFAA01002798">
    <property type="protein sequence ID" value="JAU00637.1"/>
    <property type="molecule type" value="mRNA"/>
</dbReference>
<dbReference type="Gene3D" id="3.60.10.10">
    <property type="entry name" value="Endonuclease/exonuclease/phosphatase"/>
    <property type="match status" value="1"/>
</dbReference>
<dbReference type="SUPFAM" id="SSF56219">
    <property type="entry name" value="DNase I-like"/>
    <property type="match status" value="1"/>
</dbReference>
<evidence type="ECO:0000313" key="1">
    <source>
        <dbReference type="EMBL" id="JAU00637.1"/>
    </source>
</evidence>